<name>A0AA41ZLP5_9GAMM</name>
<dbReference type="Proteomes" id="UP001165678">
    <property type="component" value="Unassembled WGS sequence"/>
</dbReference>
<dbReference type="PANTHER" id="PTHR36151">
    <property type="entry name" value="BLR2777 PROTEIN"/>
    <property type="match status" value="1"/>
</dbReference>
<dbReference type="PANTHER" id="PTHR36151:SF3">
    <property type="entry name" value="ER-BOUND OXYGENASE MPAB_MPAB'_RUBBER OXYGENASE CATALYTIC DOMAIN-CONTAINING PROTEIN"/>
    <property type="match status" value="1"/>
</dbReference>
<dbReference type="GO" id="GO:0016491">
    <property type="term" value="F:oxidoreductase activity"/>
    <property type="evidence" value="ECO:0007669"/>
    <property type="project" value="InterPro"/>
</dbReference>
<sequence>MVRRLIEQRIHGLTGLSLGGVDYATPPGDPGLFGPDSMVWRVHGDFTAMLCGGISALLLQMMHPLALAGVWDHSSFREDMLGRLRRTSQFIAVTSFGPTAAADRLIDRVIVIHRQVQGHYTDGRFYRADDPALLTWVHVAEARSFLTACLRYYRKHLTREEQDRYYRESALTAYRLGAVDVPETAEAIDAYLERMRPALVVDERTHDVVRLLFESRAQFGAVGLGYNLFLWAGVDLLPVWAQQTLGIAPGPWKQAMVRGGIRGVAPVLRWAVQDGARARAEARVAQGPHGPAA</sequence>
<gene>
    <name evidence="2" type="ORF">OQ287_09240</name>
</gene>
<protein>
    <submittedName>
        <fullName evidence="2">Oxygenase MpaB family protein</fullName>
    </submittedName>
</protein>
<dbReference type="InterPro" id="IPR018713">
    <property type="entry name" value="MPAB/Lcp_cat_dom"/>
</dbReference>
<accession>A0AA41ZLP5</accession>
<dbReference type="Pfam" id="PF09995">
    <property type="entry name" value="MPAB_Lcp_cat"/>
    <property type="match status" value="1"/>
</dbReference>
<evidence type="ECO:0000313" key="3">
    <source>
        <dbReference type="Proteomes" id="UP001165678"/>
    </source>
</evidence>
<feature type="domain" description="ER-bound oxygenase mpaB/mpaB'/Rubber oxygenase catalytic" evidence="1">
    <location>
        <begin position="40"/>
        <end position="270"/>
    </location>
</feature>
<reference evidence="2" key="1">
    <citation type="submission" date="2022-11" db="EMBL/GenBank/DDBJ databases">
        <title>Larsenimonas rhizosphaerae sp. nov., isolated from a tidal mudflat.</title>
        <authorList>
            <person name="Lee S.D."/>
            <person name="Kim I.S."/>
        </authorList>
    </citation>
    <scope>NUCLEOTIDE SEQUENCE</scope>
    <source>
        <strain evidence="2">GH2-1</strain>
    </source>
</reference>
<evidence type="ECO:0000313" key="2">
    <source>
        <dbReference type="EMBL" id="MCX2524426.1"/>
    </source>
</evidence>
<dbReference type="AlphaFoldDB" id="A0AA41ZLP5"/>
<dbReference type="RefSeq" id="WP_265896252.1">
    <property type="nucleotide sequence ID" value="NZ_JAPIVE010000002.1"/>
</dbReference>
<keyword evidence="3" id="KW-1185">Reference proteome</keyword>
<comment type="caution">
    <text evidence="2">The sequence shown here is derived from an EMBL/GenBank/DDBJ whole genome shotgun (WGS) entry which is preliminary data.</text>
</comment>
<organism evidence="2 3">
    <name type="scientific">Larsenimonas rhizosphaerae</name>
    <dbReference type="NCBI Taxonomy" id="2944682"/>
    <lineage>
        <taxon>Bacteria</taxon>
        <taxon>Pseudomonadati</taxon>
        <taxon>Pseudomonadota</taxon>
        <taxon>Gammaproteobacteria</taxon>
        <taxon>Oceanospirillales</taxon>
        <taxon>Halomonadaceae</taxon>
        <taxon>Larsenimonas</taxon>
    </lineage>
</organism>
<evidence type="ECO:0000259" key="1">
    <source>
        <dbReference type="Pfam" id="PF09995"/>
    </source>
</evidence>
<dbReference type="EMBL" id="JAPIVE010000002">
    <property type="protein sequence ID" value="MCX2524426.1"/>
    <property type="molecule type" value="Genomic_DNA"/>
</dbReference>
<proteinExistence type="predicted"/>